<dbReference type="Pfam" id="PF06048">
    <property type="entry name" value="DUF927"/>
    <property type="match status" value="1"/>
</dbReference>
<keyword evidence="3" id="KW-1185">Reference proteome</keyword>
<accession>A0ABZ2C5T4</accession>
<evidence type="ECO:0000259" key="1">
    <source>
        <dbReference type="Pfam" id="PF06048"/>
    </source>
</evidence>
<evidence type="ECO:0000313" key="3">
    <source>
        <dbReference type="Proteomes" id="UP001330434"/>
    </source>
</evidence>
<organism evidence="2 3">
    <name type="scientific">Candidatus Bealeia paramacronuclearis</name>
    <dbReference type="NCBI Taxonomy" id="1921001"/>
    <lineage>
        <taxon>Bacteria</taxon>
        <taxon>Pseudomonadati</taxon>
        <taxon>Pseudomonadota</taxon>
        <taxon>Alphaproteobacteria</taxon>
        <taxon>Holosporales</taxon>
        <taxon>Holosporaceae</taxon>
        <taxon>Candidatus Bealeia</taxon>
    </lineage>
</organism>
<keyword evidence="2" id="KW-0614">Plasmid</keyword>
<sequence>MKGTLEGWKQEVGVYCEGNSRLMLYVIAALSAPFLKITHRQGFGVHLYGTSSVGKTTTLEVASSVFGSKIHTWRTTDNAAETLVLQSNDAPFLIDELGQADAGSAYNMAYMLSNGETKNRANKLGKNGNTAVSFRTVFLSGGEIPFETKFKERQKEKTAGQSVRCIELRADAGCDKGAFNTVHEFGTPDQFVLHLKEAVHRHYGVASEALLHHLTTADHEEIEMKIREDIRFWKERHLEALLKVTETSDGQILRVGENFAFLASIGEYCIDLGILPWNAGSAFEMMGSLFESWIEDRGGTLPHELLQVEKRLRLLIYQESDRFEAEDEDMTFTSRPISKRAGIRLKKKSEEKTYYCIFTDVMDDEVLKGADKKMALSFLIKKEILISPLKDRYTTQVRMKSFGLNSHAGSYKINPNML</sequence>
<reference evidence="2 3" key="1">
    <citation type="journal article" date="2024" name="Environ. Microbiol.">
        <title>Novel evolutionary insights on the interactions of the Holosporales (Alphaproteobacteria) with eukaryotic hosts from comparative genomics.</title>
        <authorList>
            <person name="Giovannini M."/>
            <person name="Petroni G."/>
            <person name="Castelli M."/>
        </authorList>
    </citation>
    <scope>NUCLEOTIDE SEQUENCE [LARGE SCALE GENOMIC DNA]</scope>
    <source>
        <strain evidence="2 3">US_Bl 15I1</strain>
    </source>
</reference>
<protein>
    <submittedName>
        <fullName evidence="2">DUF927 domain-containing protein</fullName>
    </submittedName>
</protein>
<proteinExistence type="predicted"/>
<evidence type="ECO:0000313" key="2">
    <source>
        <dbReference type="EMBL" id="WVX67821.1"/>
    </source>
</evidence>
<dbReference type="InterPro" id="IPR009270">
    <property type="entry name" value="DUF927"/>
</dbReference>
<feature type="domain" description="DUF927" evidence="1">
    <location>
        <begin position="2"/>
        <end position="126"/>
    </location>
</feature>
<geneLocation type="plasmid" evidence="2 3">
    <name>pBealeia4</name>
</geneLocation>
<dbReference type="Proteomes" id="UP001330434">
    <property type="component" value="Plasmid pBealeia4"/>
</dbReference>
<dbReference type="EMBL" id="CP133274">
    <property type="protein sequence ID" value="WVX67821.1"/>
    <property type="molecule type" value="Genomic_DNA"/>
</dbReference>
<gene>
    <name evidence="2" type="ORF">Bealeia1_02040</name>
</gene>
<name>A0ABZ2C5T4_9PROT</name>